<dbReference type="Proteomes" id="UP000276133">
    <property type="component" value="Unassembled WGS sequence"/>
</dbReference>
<comment type="caution">
    <text evidence="1">The sequence shown here is derived from an EMBL/GenBank/DDBJ whole genome shotgun (WGS) entry which is preliminary data.</text>
</comment>
<accession>A0A3M7RY93</accession>
<dbReference type="EMBL" id="REGN01002408">
    <property type="protein sequence ID" value="RNA28315.1"/>
    <property type="molecule type" value="Genomic_DNA"/>
</dbReference>
<keyword evidence="2" id="KW-1185">Reference proteome</keyword>
<protein>
    <submittedName>
        <fullName evidence="1">Uncharacterized protein</fullName>
    </submittedName>
</protein>
<dbReference type="AlphaFoldDB" id="A0A3M7RY93"/>
<sequence>MGKTLLNFAESHTIFSIYFVLFSILQRDLIKYHSKMPLTKNQELFEKKDQFVNKPKRVRAKNTEKVKKVQLKFLFNLYLKFTKP</sequence>
<evidence type="ECO:0000313" key="2">
    <source>
        <dbReference type="Proteomes" id="UP000276133"/>
    </source>
</evidence>
<name>A0A3M7RY93_BRAPC</name>
<gene>
    <name evidence="1" type="ORF">BpHYR1_034917</name>
</gene>
<reference evidence="1 2" key="1">
    <citation type="journal article" date="2018" name="Sci. Rep.">
        <title>Genomic signatures of local adaptation to the degree of environmental predictability in rotifers.</title>
        <authorList>
            <person name="Franch-Gras L."/>
            <person name="Hahn C."/>
            <person name="Garcia-Roger E.M."/>
            <person name="Carmona M.J."/>
            <person name="Serra M."/>
            <person name="Gomez A."/>
        </authorList>
    </citation>
    <scope>NUCLEOTIDE SEQUENCE [LARGE SCALE GENOMIC DNA]</scope>
    <source>
        <strain evidence="1">HYR1</strain>
    </source>
</reference>
<proteinExistence type="predicted"/>
<evidence type="ECO:0000313" key="1">
    <source>
        <dbReference type="EMBL" id="RNA28315.1"/>
    </source>
</evidence>
<organism evidence="1 2">
    <name type="scientific">Brachionus plicatilis</name>
    <name type="common">Marine rotifer</name>
    <name type="synonym">Brachionus muelleri</name>
    <dbReference type="NCBI Taxonomy" id="10195"/>
    <lineage>
        <taxon>Eukaryota</taxon>
        <taxon>Metazoa</taxon>
        <taxon>Spiralia</taxon>
        <taxon>Gnathifera</taxon>
        <taxon>Rotifera</taxon>
        <taxon>Eurotatoria</taxon>
        <taxon>Monogononta</taxon>
        <taxon>Pseudotrocha</taxon>
        <taxon>Ploima</taxon>
        <taxon>Brachionidae</taxon>
        <taxon>Brachionus</taxon>
    </lineage>
</organism>